<dbReference type="SUPFAM" id="SSF54292">
    <property type="entry name" value="2Fe-2S ferredoxin-like"/>
    <property type="match status" value="1"/>
</dbReference>
<dbReference type="CDD" id="cd00207">
    <property type="entry name" value="fer2"/>
    <property type="match status" value="1"/>
</dbReference>
<dbReference type="AlphaFoldDB" id="A0AAV4IY49"/>
<dbReference type="PANTHER" id="PTHR45444">
    <property type="entry name" value="XANTHINE DEHYDROGENASE"/>
    <property type="match status" value="1"/>
</dbReference>
<keyword evidence="1" id="KW-0408">Iron</keyword>
<dbReference type="GO" id="GO:0005506">
    <property type="term" value="F:iron ion binding"/>
    <property type="evidence" value="ECO:0007669"/>
    <property type="project" value="InterPro"/>
</dbReference>
<keyword evidence="1" id="KW-0479">Metal-binding</keyword>
<dbReference type="Gene3D" id="3.10.20.30">
    <property type="match status" value="1"/>
</dbReference>
<dbReference type="InterPro" id="IPR036010">
    <property type="entry name" value="2Fe-2S_ferredoxin-like_sf"/>
</dbReference>
<dbReference type="GO" id="GO:0051537">
    <property type="term" value="F:2 iron, 2 sulfur cluster binding"/>
    <property type="evidence" value="ECO:0007669"/>
    <property type="project" value="UniProtKB-KW"/>
</dbReference>
<sequence length="95" mass="10288">MTDFIHFHINGKEHVVPHNLPATTSLNEYLREQAGLPGTKVMCREAGCGCCAVAVTHLPPDSETLKTYSVQSVSAKYLVINSHSSNTTGITLLFS</sequence>
<keyword evidence="1" id="KW-0001">2Fe-2S</keyword>
<reference evidence="4 5" key="1">
    <citation type="journal article" date="2021" name="Elife">
        <title>Chloroplast acquisition without the gene transfer in kleptoplastic sea slugs, Plakobranchus ocellatus.</title>
        <authorList>
            <person name="Maeda T."/>
            <person name="Takahashi S."/>
            <person name="Yoshida T."/>
            <person name="Shimamura S."/>
            <person name="Takaki Y."/>
            <person name="Nagai Y."/>
            <person name="Toyoda A."/>
            <person name="Suzuki Y."/>
            <person name="Arimoto A."/>
            <person name="Ishii H."/>
            <person name="Satoh N."/>
            <person name="Nishiyama T."/>
            <person name="Hasebe M."/>
            <person name="Maruyama T."/>
            <person name="Minagawa J."/>
            <person name="Obokata J."/>
            <person name="Shigenobu S."/>
        </authorList>
    </citation>
    <scope>NUCLEOTIDE SEQUENCE [LARGE SCALE GENOMIC DNA]</scope>
</reference>
<evidence type="ECO:0000259" key="3">
    <source>
        <dbReference type="Pfam" id="PF00111"/>
    </source>
</evidence>
<organism evidence="4 5">
    <name type="scientific">Elysia marginata</name>
    <dbReference type="NCBI Taxonomy" id="1093978"/>
    <lineage>
        <taxon>Eukaryota</taxon>
        <taxon>Metazoa</taxon>
        <taxon>Spiralia</taxon>
        <taxon>Lophotrochozoa</taxon>
        <taxon>Mollusca</taxon>
        <taxon>Gastropoda</taxon>
        <taxon>Heterobranchia</taxon>
        <taxon>Euthyneura</taxon>
        <taxon>Panpulmonata</taxon>
        <taxon>Sacoglossa</taxon>
        <taxon>Placobranchoidea</taxon>
        <taxon>Plakobranchidae</taxon>
        <taxon>Elysia</taxon>
    </lineage>
</organism>
<keyword evidence="2" id="KW-0411">Iron-sulfur</keyword>
<evidence type="ECO:0000313" key="5">
    <source>
        <dbReference type="Proteomes" id="UP000762676"/>
    </source>
</evidence>
<evidence type="ECO:0000256" key="1">
    <source>
        <dbReference type="ARBA" id="ARBA00022714"/>
    </source>
</evidence>
<dbReference type="InterPro" id="IPR012675">
    <property type="entry name" value="Beta-grasp_dom_sf"/>
</dbReference>
<dbReference type="Proteomes" id="UP000762676">
    <property type="component" value="Unassembled WGS sequence"/>
</dbReference>
<accession>A0AAV4IY49</accession>
<evidence type="ECO:0000256" key="2">
    <source>
        <dbReference type="ARBA" id="ARBA00023014"/>
    </source>
</evidence>
<dbReference type="PANTHER" id="PTHR45444:SF3">
    <property type="entry name" value="XANTHINE DEHYDROGENASE"/>
    <property type="match status" value="1"/>
</dbReference>
<keyword evidence="5" id="KW-1185">Reference proteome</keyword>
<dbReference type="InterPro" id="IPR016208">
    <property type="entry name" value="Ald_Oxase/xanthine_DH-like"/>
</dbReference>
<comment type="caution">
    <text evidence="4">The sequence shown here is derived from an EMBL/GenBank/DDBJ whole genome shotgun (WGS) entry which is preliminary data.</text>
</comment>
<dbReference type="EMBL" id="BMAT01002776">
    <property type="protein sequence ID" value="GFS13946.1"/>
    <property type="molecule type" value="Genomic_DNA"/>
</dbReference>
<gene>
    <name evidence="4" type="ORF">ElyMa_001410600</name>
</gene>
<proteinExistence type="predicted"/>
<dbReference type="Pfam" id="PF00111">
    <property type="entry name" value="Fer2"/>
    <property type="match status" value="1"/>
</dbReference>
<dbReference type="GO" id="GO:0016491">
    <property type="term" value="F:oxidoreductase activity"/>
    <property type="evidence" value="ECO:0007669"/>
    <property type="project" value="InterPro"/>
</dbReference>
<name>A0AAV4IY49_9GAST</name>
<feature type="domain" description="2Fe-2S ferredoxin-type" evidence="3">
    <location>
        <begin position="8"/>
        <end position="57"/>
    </location>
</feature>
<evidence type="ECO:0000313" key="4">
    <source>
        <dbReference type="EMBL" id="GFS13946.1"/>
    </source>
</evidence>
<dbReference type="InterPro" id="IPR001041">
    <property type="entry name" value="2Fe-2S_ferredoxin-type"/>
</dbReference>
<protein>
    <submittedName>
        <fullName evidence="4">Xanthine dehydrogenase</fullName>
    </submittedName>
</protein>